<evidence type="ECO:0000256" key="5">
    <source>
        <dbReference type="ARBA" id="ARBA00022763"/>
    </source>
</evidence>
<organism evidence="12 13">
    <name type="scientific">Acidianus brierleyi</name>
    <dbReference type="NCBI Taxonomy" id="41673"/>
    <lineage>
        <taxon>Archaea</taxon>
        <taxon>Thermoproteota</taxon>
        <taxon>Thermoprotei</taxon>
        <taxon>Sulfolobales</taxon>
        <taxon>Sulfolobaceae</taxon>
        <taxon>Acidianus</taxon>
    </lineage>
</organism>
<dbReference type="AlphaFoldDB" id="A0A2U9IIY9"/>
<evidence type="ECO:0000256" key="7">
    <source>
        <dbReference type="ARBA" id="ARBA00023004"/>
    </source>
</evidence>
<keyword evidence="13" id="KW-1185">Reference proteome</keyword>
<sequence>MGWIVSEPYSYKWWGGLDSADKIAISAFLVQLTKWETVKKVIDDLSNRNLDKIDNIANISIEELDNIIKPVNFHKTKAIRLKKFANKAIEMGGLSNLLRIENRELLISLDGIGDETADSLLLFAGNNAVLPSTEYLKRVLERIYGKKFTKKGAKEFAEKLIEKDLYKYKLFHAGIVSVGKAYCRLTKPKCEECIFKGVCKYI</sequence>
<dbReference type="SUPFAM" id="SSF48150">
    <property type="entry name" value="DNA-glycosylase"/>
    <property type="match status" value="1"/>
</dbReference>
<dbReference type="GO" id="GO:0006284">
    <property type="term" value="P:base-excision repair"/>
    <property type="evidence" value="ECO:0007669"/>
    <property type="project" value="InterPro"/>
</dbReference>
<evidence type="ECO:0000256" key="4">
    <source>
        <dbReference type="ARBA" id="ARBA00022723"/>
    </source>
</evidence>
<keyword evidence="8" id="KW-0411">Iron-sulfur</keyword>
<dbReference type="Gene3D" id="1.10.340.30">
    <property type="entry name" value="Hypothetical protein, domain 2"/>
    <property type="match status" value="1"/>
</dbReference>
<dbReference type="PANTHER" id="PTHR10359:SF19">
    <property type="entry name" value="DNA REPAIR GLYCOSYLASE MJ1434-RELATED"/>
    <property type="match status" value="1"/>
</dbReference>
<evidence type="ECO:0000256" key="3">
    <source>
        <dbReference type="ARBA" id="ARBA00022485"/>
    </source>
</evidence>
<proteinExistence type="inferred from homology"/>
<keyword evidence="12" id="KW-0255">Endonuclease</keyword>
<name>A0A2U9IIY9_9CREN</name>
<dbReference type="PANTHER" id="PTHR10359">
    <property type="entry name" value="A/G-SPECIFIC ADENINE GLYCOSYLASE/ENDONUCLEASE III"/>
    <property type="match status" value="1"/>
</dbReference>
<dbReference type="CDD" id="cd00056">
    <property type="entry name" value="ENDO3c"/>
    <property type="match status" value="1"/>
</dbReference>
<evidence type="ECO:0000313" key="13">
    <source>
        <dbReference type="Proteomes" id="UP000248044"/>
    </source>
</evidence>
<evidence type="ECO:0000313" key="12">
    <source>
        <dbReference type="EMBL" id="AWR95999.1"/>
    </source>
</evidence>
<keyword evidence="7" id="KW-0408">Iron</keyword>
<dbReference type="InterPro" id="IPR003265">
    <property type="entry name" value="HhH-GPD_domain"/>
</dbReference>
<dbReference type="EMBL" id="CP029289">
    <property type="protein sequence ID" value="AWR95999.1"/>
    <property type="molecule type" value="Genomic_DNA"/>
</dbReference>
<comment type="similarity">
    <text evidence="2">Belongs to the Nth/MutY family.</text>
</comment>
<evidence type="ECO:0000256" key="6">
    <source>
        <dbReference type="ARBA" id="ARBA00022801"/>
    </source>
</evidence>
<dbReference type="GO" id="GO:0051539">
    <property type="term" value="F:4 iron, 4 sulfur cluster binding"/>
    <property type="evidence" value="ECO:0007669"/>
    <property type="project" value="UniProtKB-KW"/>
</dbReference>
<keyword evidence="5" id="KW-0227">DNA damage</keyword>
<dbReference type="InterPro" id="IPR023170">
    <property type="entry name" value="HhH_base_excis_C"/>
</dbReference>
<feature type="domain" description="HhH-GPD" evidence="11">
    <location>
        <begin position="29"/>
        <end position="181"/>
    </location>
</feature>
<keyword evidence="12" id="KW-0540">Nuclease</keyword>
<evidence type="ECO:0000256" key="9">
    <source>
        <dbReference type="ARBA" id="ARBA00023204"/>
    </source>
</evidence>
<keyword evidence="10" id="KW-0326">Glycosidase</keyword>
<dbReference type="InterPro" id="IPR011257">
    <property type="entry name" value="DNA_glycosylase"/>
</dbReference>
<dbReference type="KEGG" id="abri:DFR85_11295"/>
<evidence type="ECO:0000256" key="2">
    <source>
        <dbReference type="ARBA" id="ARBA00008343"/>
    </source>
</evidence>
<reference evidence="12 13" key="1">
    <citation type="submission" date="2018-05" db="EMBL/GenBank/DDBJ databases">
        <title>Complete Genome Sequences of Extremely Thermoacidophilic, Metal-Mobilizing Type-Strain Members of the Archaeal Family Sulfolobaceae: Acidianus brierleyi DSM-1651T, Acidianus sulfidivorans DSM-18786T, Metallosphaera hakonensis DSM-7519T, and Metallosphaera prunae DSM-10039T.</title>
        <authorList>
            <person name="Counts J.A."/>
            <person name="Kelly R.M."/>
        </authorList>
    </citation>
    <scope>NUCLEOTIDE SEQUENCE [LARGE SCALE GENOMIC DNA]</scope>
    <source>
        <strain evidence="12 13">DSM 1651</strain>
    </source>
</reference>
<protein>
    <submittedName>
        <fullName evidence="12">DNA endonuclease III</fullName>
    </submittedName>
</protein>
<dbReference type="GO" id="GO:0016798">
    <property type="term" value="F:hydrolase activity, acting on glycosyl bonds"/>
    <property type="evidence" value="ECO:0007669"/>
    <property type="project" value="UniProtKB-KW"/>
</dbReference>
<gene>
    <name evidence="12" type="ORF">DFR85_11295</name>
</gene>
<dbReference type="Gene3D" id="1.10.1670.10">
    <property type="entry name" value="Helix-hairpin-Helix base-excision DNA repair enzymes (C-terminal)"/>
    <property type="match status" value="1"/>
</dbReference>
<dbReference type="GO" id="GO:0046872">
    <property type="term" value="F:metal ion binding"/>
    <property type="evidence" value="ECO:0007669"/>
    <property type="project" value="UniProtKB-KW"/>
</dbReference>
<dbReference type="InterPro" id="IPR004035">
    <property type="entry name" value="Endouclease-III_FeS-bd_BS"/>
</dbReference>
<keyword evidence="6" id="KW-0378">Hydrolase</keyword>
<keyword evidence="3" id="KW-0004">4Fe-4S</keyword>
<evidence type="ECO:0000256" key="1">
    <source>
        <dbReference type="ARBA" id="ARBA00001966"/>
    </source>
</evidence>
<dbReference type="Proteomes" id="UP000248044">
    <property type="component" value="Chromosome"/>
</dbReference>
<dbReference type="PROSITE" id="PS00764">
    <property type="entry name" value="ENDONUCLEASE_III_1"/>
    <property type="match status" value="1"/>
</dbReference>
<keyword evidence="9" id="KW-0234">DNA repair</keyword>
<accession>A0A2U9IIY9</accession>
<dbReference type="GO" id="GO:0004519">
    <property type="term" value="F:endonuclease activity"/>
    <property type="evidence" value="ECO:0007669"/>
    <property type="project" value="UniProtKB-KW"/>
</dbReference>
<dbReference type="Pfam" id="PF00730">
    <property type="entry name" value="HhH-GPD"/>
    <property type="match status" value="1"/>
</dbReference>
<comment type="cofactor">
    <cofactor evidence="1">
        <name>[4Fe-4S] cluster</name>
        <dbReference type="ChEBI" id="CHEBI:49883"/>
    </cofactor>
</comment>
<evidence type="ECO:0000256" key="8">
    <source>
        <dbReference type="ARBA" id="ARBA00023014"/>
    </source>
</evidence>
<evidence type="ECO:0000259" key="11">
    <source>
        <dbReference type="SMART" id="SM00478"/>
    </source>
</evidence>
<dbReference type="PIRSF" id="PIRSF001435">
    <property type="entry name" value="Nth"/>
    <property type="match status" value="1"/>
</dbReference>
<evidence type="ECO:0000256" key="10">
    <source>
        <dbReference type="ARBA" id="ARBA00023295"/>
    </source>
</evidence>
<keyword evidence="4" id="KW-0479">Metal-binding</keyword>
<dbReference type="SMART" id="SM00478">
    <property type="entry name" value="ENDO3c"/>
    <property type="match status" value="1"/>
</dbReference>
<dbReference type="OrthoDB" id="19248at2157"/>